<protein>
    <recommendedName>
        <fullName evidence="10">G-protein coupled receptors family 1 profile domain-containing protein</fullName>
    </recommendedName>
</protein>
<dbReference type="EMBL" id="JAIWYP010000027">
    <property type="protein sequence ID" value="KAH3691938.1"/>
    <property type="molecule type" value="Genomic_DNA"/>
</dbReference>
<sequence length="400" mass="46453">MTLLLALPPEVYSIWEAYPWRFGQSFCILKSFIMEMTSYSSVLTITGFTIERYLSICHPMKLQHCCHISRAKRCIVLICVVSMLSALPYPVHTRTFYYVSDPNSGKHIPDSLVCNIPQKWTGRMITVFQLSTFVYFVLPMGILSLMYILIGIKLHKTELRTKYDTQYGQATATKARRAILKMLVAVVVAFFICWAPFHAQRLMTLYVKNWNARLLEVQGHLFYLSGILYFFSSTVNPILYNVMSRTFRRAFKRTLCRCFVSANNLPSFYMLKAKFISHDIDLPYSHESGNPNMPDKKALRSVTYYHNEKRDSSKYNHSGEKCSTKETLINKTCESTSGKSHAHSDGDIHALCRHKRCSDRRHISINQRRNALVNSFHHIDDLRREQSLFDYQTPAQFRLI</sequence>
<organism evidence="11 12">
    <name type="scientific">Dreissena polymorpha</name>
    <name type="common">Zebra mussel</name>
    <name type="synonym">Mytilus polymorpha</name>
    <dbReference type="NCBI Taxonomy" id="45954"/>
    <lineage>
        <taxon>Eukaryota</taxon>
        <taxon>Metazoa</taxon>
        <taxon>Spiralia</taxon>
        <taxon>Lophotrochozoa</taxon>
        <taxon>Mollusca</taxon>
        <taxon>Bivalvia</taxon>
        <taxon>Autobranchia</taxon>
        <taxon>Heteroconchia</taxon>
        <taxon>Euheterodonta</taxon>
        <taxon>Imparidentia</taxon>
        <taxon>Neoheterodontei</taxon>
        <taxon>Myida</taxon>
        <taxon>Dreissenoidea</taxon>
        <taxon>Dreissenidae</taxon>
        <taxon>Dreissena</taxon>
    </lineage>
</organism>
<evidence type="ECO:0000256" key="2">
    <source>
        <dbReference type="ARBA" id="ARBA00022692"/>
    </source>
</evidence>
<evidence type="ECO:0000256" key="7">
    <source>
        <dbReference type="ARBA" id="ARBA00023224"/>
    </source>
</evidence>
<feature type="transmembrane region" description="Helical" evidence="9">
    <location>
        <begin position="74"/>
        <end position="91"/>
    </location>
</feature>
<dbReference type="PANTHER" id="PTHR24243">
    <property type="entry name" value="G-PROTEIN COUPLED RECEPTOR"/>
    <property type="match status" value="1"/>
</dbReference>
<feature type="transmembrane region" description="Helical" evidence="9">
    <location>
        <begin position="178"/>
        <end position="197"/>
    </location>
</feature>
<feature type="domain" description="G-protein coupled receptors family 1 profile" evidence="10">
    <location>
        <begin position="1"/>
        <end position="240"/>
    </location>
</feature>
<dbReference type="PRINTS" id="PR00237">
    <property type="entry name" value="GPCRRHODOPSN"/>
</dbReference>
<feature type="transmembrane region" description="Helical" evidence="9">
    <location>
        <begin position="221"/>
        <end position="243"/>
    </location>
</feature>
<dbReference type="Gene3D" id="1.20.1070.10">
    <property type="entry name" value="Rhodopsin 7-helix transmembrane proteins"/>
    <property type="match status" value="1"/>
</dbReference>
<feature type="transmembrane region" description="Helical" evidence="9">
    <location>
        <begin position="37"/>
        <end position="54"/>
    </location>
</feature>
<dbReference type="PROSITE" id="PS00237">
    <property type="entry name" value="G_PROTEIN_RECEP_F1_1"/>
    <property type="match status" value="1"/>
</dbReference>
<evidence type="ECO:0000256" key="3">
    <source>
        <dbReference type="ARBA" id="ARBA00022989"/>
    </source>
</evidence>
<evidence type="ECO:0000256" key="9">
    <source>
        <dbReference type="SAM" id="Phobius"/>
    </source>
</evidence>
<gene>
    <name evidence="11" type="ORF">DPMN_191349</name>
</gene>
<proteinExistence type="inferred from homology"/>
<evidence type="ECO:0000256" key="8">
    <source>
        <dbReference type="RuleBase" id="RU000688"/>
    </source>
</evidence>
<dbReference type="Proteomes" id="UP000828390">
    <property type="component" value="Unassembled WGS sequence"/>
</dbReference>
<keyword evidence="2 8" id="KW-0812">Transmembrane</keyword>
<dbReference type="PRINTS" id="PR01157">
    <property type="entry name" value="P2YPURNOCPTR"/>
</dbReference>
<evidence type="ECO:0000256" key="5">
    <source>
        <dbReference type="ARBA" id="ARBA00023136"/>
    </source>
</evidence>
<accession>A0A9D4BEP2</accession>
<keyword evidence="7 8" id="KW-0807">Transducer</keyword>
<comment type="caution">
    <text evidence="11">The sequence shown here is derived from an EMBL/GenBank/DDBJ whole genome shotgun (WGS) entry which is preliminary data.</text>
</comment>
<dbReference type="AlphaFoldDB" id="A0A9D4BEP2"/>
<keyword evidence="3 9" id="KW-1133">Transmembrane helix</keyword>
<comment type="similarity">
    <text evidence="8">Belongs to the G-protein coupled receptor 1 family.</text>
</comment>
<evidence type="ECO:0000256" key="1">
    <source>
        <dbReference type="ARBA" id="ARBA00004141"/>
    </source>
</evidence>
<comment type="subcellular location">
    <subcellularLocation>
        <location evidence="1">Membrane</location>
        <topology evidence="1">Multi-pass membrane protein</topology>
    </subcellularLocation>
</comment>
<dbReference type="GO" id="GO:0008188">
    <property type="term" value="F:neuropeptide receptor activity"/>
    <property type="evidence" value="ECO:0007669"/>
    <property type="project" value="TreeGrafter"/>
</dbReference>
<name>A0A9D4BEP2_DREPO</name>
<dbReference type="PROSITE" id="PS50262">
    <property type="entry name" value="G_PROTEIN_RECEP_F1_2"/>
    <property type="match status" value="1"/>
</dbReference>
<evidence type="ECO:0000259" key="10">
    <source>
        <dbReference type="PROSITE" id="PS50262"/>
    </source>
</evidence>
<dbReference type="Pfam" id="PF00001">
    <property type="entry name" value="7tm_1"/>
    <property type="match status" value="1"/>
</dbReference>
<keyword evidence="6 8" id="KW-0675">Receptor</keyword>
<dbReference type="SUPFAM" id="SSF81321">
    <property type="entry name" value="Family A G protein-coupled receptor-like"/>
    <property type="match status" value="1"/>
</dbReference>
<evidence type="ECO:0000256" key="6">
    <source>
        <dbReference type="ARBA" id="ARBA00023170"/>
    </source>
</evidence>
<evidence type="ECO:0000313" key="12">
    <source>
        <dbReference type="Proteomes" id="UP000828390"/>
    </source>
</evidence>
<dbReference type="PANTHER" id="PTHR24243:SF208">
    <property type="entry name" value="PYROKININ-1 RECEPTOR"/>
    <property type="match status" value="1"/>
</dbReference>
<reference evidence="11" key="2">
    <citation type="submission" date="2020-11" db="EMBL/GenBank/DDBJ databases">
        <authorList>
            <person name="McCartney M.A."/>
            <person name="Auch B."/>
            <person name="Kono T."/>
            <person name="Mallez S."/>
            <person name="Becker A."/>
            <person name="Gohl D.M."/>
            <person name="Silverstein K.A.T."/>
            <person name="Koren S."/>
            <person name="Bechman K.B."/>
            <person name="Herman A."/>
            <person name="Abrahante J.E."/>
            <person name="Garbe J."/>
        </authorList>
    </citation>
    <scope>NUCLEOTIDE SEQUENCE</scope>
    <source>
        <strain evidence="11">Duluth1</strain>
        <tissue evidence="11">Whole animal</tissue>
    </source>
</reference>
<evidence type="ECO:0000313" key="11">
    <source>
        <dbReference type="EMBL" id="KAH3691938.1"/>
    </source>
</evidence>
<evidence type="ECO:0000256" key="4">
    <source>
        <dbReference type="ARBA" id="ARBA00023040"/>
    </source>
</evidence>
<keyword evidence="12" id="KW-1185">Reference proteome</keyword>
<keyword evidence="5 9" id="KW-0472">Membrane</keyword>
<keyword evidence="4 8" id="KW-0297">G-protein coupled receptor</keyword>
<dbReference type="GO" id="GO:0005886">
    <property type="term" value="C:plasma membrane"/>
    <property type="evidence" value="ECO:0007669"/>
    <property type="project" value="TreeGrafter"/>
</dbReference>
<dbReference type="InterPro" id="IPR000276">
    <property type="entry name" value="GPCR_Rhodpsn"/>
</dbReference>
<feature type="transmembrane region" description="Helical" evidence="9">
    <location>
        <begin position="133"/>
        <end position="152"/>
    </location>
</feature>
<dbReference type="InterPro" id="IPR017452">
    <property type="entry name" value="GPCR_Rhodpsn_7TM"/>
</dbReference>
<reference evidence="11" key="1">
    <citation type="journal article" date="2019" name="bioRxiv">
        <title>The Genome of the Zebra Mussel, Dreissena polymorpha: A Resource for Invasive Species Research.</title>
        <authorList>
            <person name="McCartney M.A."/>
            <person name="Auch B."/>
            <person name="Kono T."/>
            <person name="Mallez S."/>
            <person name="Zhang Y."/>
            <person name="Obille A."/>
            <person name="Becker A."/>
            <person name="Abrahante J.E."/>
            <person name="Garbe J."/>
            <person name="Badalamenti J.P."/>
            <person name="Herman A."/>
            <person name="Mangelson H."/>
            <person name="Liachko I."/>
            <person name="Sullivan S."/>
            <person name="Sone E.D."/>
            <person name="Koren S."/>
            <person name="Silverstein K.A.T."/>
            <person name="Beckman K.B."/>
            <person name="Gohl D.M."/>
        </authorList>
    </citation>
    <scope>NUCLEOTIDE SEQUENCE</scope>
    <source>
        <strain evidence="11">Duluth1</strain>
        <tissue evidence="11">Whole animal</tissue>
    </source>
</reference>